<dbReference type="AlphaFoldDB" id="B9L838"/>
<evidence type="ECO:0000256" key="2">
    <source>
        <dbReference type="ARBA" id="ARBA00022737"/>
    </source>
</evidence>
<dbReference type="SUPFAM" id="SSF50978">
    <property type="entry name" value="WD40 repeat-like"/>
    <property type="match status" value="1"/>
</dbReference>
<dbReference type="PROSITE" id="PS50082">
    <property type="entry name" value="WD_REPEATS_2"/>
    <property type="match status" value="1"/>
</dbReference>
<dbReference type="EMBL" id="CP001279">
    <property type="protein sequence ID" value="ACM93137.1"/>
    <property type="molecule type" value="Genomic_DNA"/>
</dbReference>
<dbReference type="PROSITE" id="PS50294">
    <property type="entry name" value="WD_REPEATS_REGION"/>
    <property type="match status" value="1"/>
</dbReference>
<name>B9L838_NAUPA</name>
<dbReference type="Proteomes" id="UP000000448">
    <property type="component" value="Chromosome"/>
</dbReference>
<dbReference type="Pfam" id="PF00400">
    <property type="entry name" value="WD40"/>
    <property type="match status" value="2"/>
</dbReference>
<evidence type="ECO:0000313" key="5">
    <source>
        <dbReference type="Proteomes" id="UP000000448"/>
    </source>
</evidence>
<dbReference type="RefSeq" id="WP_015902189.1">
    <property type="nucleotide sequence ID" value="NC_012115.1"/>
</dbReference>
<keyword evidence="5" id="KW-1185">Reference proteome</keyword>
<dbReference type="InterPro" id="IPR001680">
    <property type="entry name" value="WD40_rpt"/>
</dbReference>
<dbReference type="eggNOG" id="COG2319">
    <property type="taxonomic scope" value="Bacteria"/>
</dbReference>
<evidence type="ECO:0000256" key="3">
    <source>
        <dbReference type="PROSITE-ProRule" id="PRU00221"/>
    </source>
</evidence>
<dbReference type="KEGG" id="nam:NAMH_0374"/>
<dbReference type="HOGENOM" id="CLU_023785_0_0_7"/>
<gene>
    <name evidence="4" type="ordered locus">NAMH_0374</name>
</gene>
<dbReference type="STRING" id="598659.NAMH_0374"/>
<protein>
    <submittedName>
        <fullName evidence="4">Uncharacterized protein</fullName>
    </submittedName>
</protein>
<dbReference type="InterPro" id="IPR015943">
    <property type="entry name" value="WD40/YVTN_repeat-like_dom_sf"/>
</dbReference>
<keyword evidence="2" id="KW-0677">Repeat</keyword>
<accession>B9L838</accession>
<keyword evidence="1 3" id="KW-0853">WD repeat</keyword>
<dbReference type="PANTHER" id="PTHR19848:SF8">
    <property type="entry name" value="F-BOX AND WD REPEAT DOMAIN CONTAINING 7"/>
    <property type="match status" value="1"/>
</dbReference>
<sequence>MQPKKILNVKRAVSKIRYIGDGHICVVDETNTVRIYDINNYKLLDGFKIKLPKNNPKENSVDISNNGKYLAIGIRGKHKTTVWSLKEKKLIYTLGWHKGDVLSVSFDSEEKYLMTGGEDGRTYIWSMATGKMVTSLPPHADYVTSVAFSKNCLWGAMGSYDKFVTITNISSMDISYRKKVHKGAVSIVRFMNNQRLISGDKTGELVVWNYAKGKILKRLPSMVDMILDVAFNSDESFMFAISDTNKKVYLYSMENYELISDEFIKILELPNVIEYVPEYDCLIIGTLDGSIYFYNLYEDEKKLAELIENNEFEKAYELVSQNPFLKMTKTYDALEEKWNKLLLLAQKKFEKGEVELAKQILAQFLKIPSKRSLVQSLFNDFSEFEKFKKAVLNLKYPLAYSLATKYPYLKNTVYYKKMEDDWKKVFNKAKEMIFQKDKEDEVREVLKPFRGVTEKTPFIQTLFNEKQLYYLLSQKLQKKEFSDFFSLVNRFPFLSDSDEYEKAIKYGENLINRARELLKQGEYKKVINIAEILEQFPMFKEEVEDLKEKANILLEFHRVLATHDLNLIEKFVKEHPFLEDVEDYQELEREWRDKLQKSEIFAAKGDVKEILNELKNYMKIEDKRIKIGQVVKSAYLQQIISLLAKALKGQNVAEYFEKAVRNYIKLFGFDMEISDLIEKAKKLNIEIDLSDIEEGDLSKWHLYKHPERIWEDL</sequence>
<organism evidence="4 5">
    <name type="scientific">Nautilia profundicola (strain ATCC BAA-1463 / DSM 18972 / AmH)</name>
    <dbReference type="NCBI Taxonomy" id="598659"/>
    <lineage>
        <taxon>Bacteria</taxon>
        <taxon>Pseudomonadati</taxon>
        <taxon>Campylobacterota</taxon>
        <taxon>Epsilonproteobacteria</taxon>
        <taxon>Nautiliales</taxon>
        <taxon>Nautiliaceae</taxon>
        <taxon>Nautilia</taxon>
    </lineage>
</organism>
<dbReference type="PANTHER" id="PTHR19848">
    <property type="entry name" value="WD40 REPEAT PROTEIN"/>
    <property type="match status" value="1"/>
</dbReference>
<dbReference type="Gene3D" id="2.130.10.10">
    <property type="entry name" value="YVTN repeat-like/Quinoprotein amine dehydrogenase"/>
    <property type="match status" value="1"/>
</dbReference>
<evidence type="ECO:0000256" key="1">
    <source>
        <dbReference type="ARBA" id="ARBA00022574"/>
    </source>
</evidence>
<reference evidence="4 5" key="1">
    <citation type="journal article" date="2009" name="PLoS Genet.">
        <title>Adaptations to submarine hydrothermal environments exemplified by the genome of Nautilia profundicola.</title>
        <authorList>
            <person name="Campbell B.J."/>
            <person name="Smith J.L."/>
            <person name="Hanson T.E."/>
            <person name="Klotz M.G."/>
            <person name="Stein L.Y."/>
            <person name="Lee C.K."/>
            <person name="Wu D."/>
            <person name="Robinson J.M."/>
            <person name="Khouri H.M."/>
            <person name="Eisen J.A."/>
            <person name="Cary S.C."/>
        </authorList>
    </citation>
    <scope>NUCLEOTIDE SEQUENCE [LARGE SCALE GENOMIC DNA]</scope>
    <source>
        <strain evidence="5">ATCC BAA-1463 / DSM 18972 / AmH</strain>
    </source>
</reference>
<proteinExistence type="predicted"/>
<dbReference type="InterPro" id="IPR036322">
    <property type="entry name" value="WD40_repeat_dom_sf"/>
</dbReference>
<dbReference type="SMART" id="SM00320">
    <property type="entry name" value="WD40"/>
    <property type="match status" value="6"/>
</dbReference>
<feature type="repeat" description="WD" evidence="3">
    <location>
        <begin position="94"/>
        <end position="135"/>
    </location>
</feature>
<dbReference type="eggNOG" id="COG0497">
    <property type="taxonomic scope" value="Bacteria"/>
</dbReference>
<evidence type="ECO:0000313" key="4">
    <source>
        <dbReference type="EMBL" id="ACM93137.1"/>
    </source>
</evidence>